<dbReference type="RefSeq" id="XP_003010099.1">
    <property type="nucleotide sequence ID" value="XM_003010053.1"/>
</dbReference>
<feature type="domain" description="N-acetyltransferase" evidence="4">
    <location>
        <begin position="49"/>
        <end position="251"/>
    </location>
</feature>
<dbReference type="Pfam" id="PF00583">
    <property type="entry name" value="Acetyltransf_1"/>
    <property type="match status" value="1"/>
</dbReference>
<comment type="similarity">
    <text evidence="1">Belongs to the universal ribosomal protein uL1 family.</text>
</comment>
<dbReference type="eggNOG" id="KOG1570">
    <property type="taxonomic scope" value="Eukaryota"/>
</dbReference>
<dbReference type="KEGG" id="abe:ARB_03666"/>
<dbReference type="CDD" id="cd04301">
    <property type="entry name" value="NAT_SF"/>
    <property type="match status" value="1"/>
</dbReference>
<evidence type="ECO:0000256" key="1">
    <source>
        <dbReference type="ARBA" id="ARBA00010531"/>
    </source>
</evidence>
<dbReference type="GO" id="GO:0003723">
    <property type="term" value="F:RNA binding"/>
    <property type="evidence" value="ECO:0007669"/>
    <property type="project" value="InterPro"/>
</dbReference>
<reference evidence="6" key="1">
    <citation type="journal article" date="2011" name="Genome Biol.">
        <title>Comparative and functional genomics provide insights into the pathogenicity of dermatophytic fungi.</title>
        <authorList>
            <person name="Burmester A."/>
            <person name="Shelest E."/>
            <person name="Gloeckner G."/>
            <person name="Heddergott C."/>
            <person name="Schindler S."/>
            <person name="Staib P."/>
            <person name="Heidel A."/>
            <person name="Felder M."/>
            <person name="Petzold A."/>
            <person name="Szafranski K."/>
            <person name="Feuermann M."/>
            <person name="Pedruzzi I."/>
            <person name="Priebe S."/>
            <person name="Groth M."/>
            <person name="Winkler R."/>
            <person name="Li W."/>
            <person name="Kniemeyer O."/>
            <person name="Schroeckh V."/>
            <person name="Hertweck C."/>
            <person name="Hube B."/>
            <person name="White T.C."/>
            <person name="Platzer M."/>
            <person name="Guthke R."/>
            <person name="Heitman J."/>
            <person name="Woestemeyer J."/>
            <person name="Zipfel P.F."/>
            <person name="Monod M."/>
            <person name="Brakhage A.A."/>
        </authorList>
    </citation>
    <scope>NUCLEOTIDE SEQUENCE [LARGE SCALE GENOMIC DNA]</scope>
    <source>
        <strain evidence="6">ATCC MYA-4681 / CBS 112371</strain>
    </source>
</reference>
<accession>D4B5C6</accession>
<dbReference type="InterPro" id="IPR016095">
    <property type="entry name" value="Ribosomal_uL1_3-a/b-sand"/>
</dbReference>
<evidence type="ECO:0000256" key="3">
    <source>
        <dbReference type="ARBA" id="ARBA00023274"/>
    </source>
</evidence>
<dbReference type="InterPro" id="IPR000182">
    <property type="entry name" value="GNAT_dom"/>
</dbReference>
<dbReference type="EMBL" id="ABSU01000039">
    <property type="protein sequence ID" value="EFE29459.1"/>
    <property type="molecule type" value="Genomic_DNA"/>
</dbReference>
<dbReference type="GeneID" id="9525367"/>
<sequence length="527" mass="59245">MSMSQSTIKVSLLSIDKSKRASKMEVLQVPKGPVAPSDLVALCSRYRTARLRALKTYPEAFSSKYERESAFTDEQWAQRLQNPMSRTFVAVCIDHDTETPSNVEDVEKLKSNEWLGMVVLLGPKVVGSSMKYAWDPFLSMAWMQPDDERDFNDAEAATFAVSMFVLPEAARRGVGKMLVSRMMDSAKEDGQRKSIGKLHVSLIVERDNDAAIRLYERCGFAHVEAGPDLDGGAGLSTRDFINPNPMWLALRASHISRSKRPEEVKSDFEIGKKTSGRQRANPHHKNSFKYSSGRLFSSCLKSQSQLLDYSQNEKKRNFVETVELQIGLKNYDPQRDKRFSGTIKLPTVPRPRMSICVLGDQHDIDRAKHLGVDAMSSDDLKKLNKNKKLIKKLARKYDAFLASDALVRQIPRLLGPGLSKGEYSHIRIFRYEDRSTNLTTAGKFPTPVSHNEDLSNKMNDVKSTIKFQLKKELCLGVAVGNVGMTEDELIANIMLAINYLVSLLKKGWQNVGSLTIKASMSPPKRVY</sequence>
<dbReference type="Pfam" id="PF00687">
    <property type="entry name" value="Ribosomal_L1"/>
    <property type="match status" value="2"/>
</dbReference>
<dbReference type="Proteomes" id="UP000008866">
    <property type="component" value="Unassembled WGS sequence"/>
</dbReference>
<dbReference type="CDD" id="cd00403">
    <property type="entry name" value="Ribosomal_L1"/>
    <property type="match status" value="1"/>
</dbReference>
<protein>
    <submittedName>
        <fullName evidence="5">GNAT family acetyltransferase, putative</fullName>
    </submittedName>
</protein>
<dbReference type="InterPro" id="IPR023674">
    <property type="entry name" value="Ribosomal_uL1-like"/>
</dbReference>
<dbReference type="AlphaFoldDB" id="D4B5C6"/>
<dbReference type="GO" id="GO:1990904">
    <property type="term" value="C:ribonucleoprotein complex"/>
    <property type="evidence" value="ECO:0007669"/>
    <property type="project" value="UniProtKB-KW"/>
</dbReference>
<keyword evidence="5" id="KW-0808">Transferase</keyword>
<keyword evidence="6" id="KW-1185">Reference proteome</keyword>
<dbReference type="InterPro" id="IPR028364">
    <property type="entry name" value="Ribosomal_uL1/biogenesis"/>
</dbReference>
<keyword evidence="2" id="KW-0689">Ribosomal protein</keyword>
<evidence type="ECO:0000313" key="6">
    <source>
        <dbReference type="Proteomes" id="UP000008866"/>
    </source>
</evidence>
<keyword evidence="3" id="KW-0687">Ribonucleoprotein</keyword>
<dbReference type="FunFam" id="3.30.190.20:FF:000009">
    <property type="entry name" value="Ribosomal protein L10a"/>
    <property type="match status" value="1"/>
</dbReference>
<evidence type="ECO:0000256" key="2">
    <source>
        <dbReference type="ARBA" id="ARBA00022980"/>
    </source>
</evidence>
<dbReference type="Gene3D" id="3.40.50.790">
    <property type="match status" value="1"/>
</dbReference>
<dbReference type="Gene3D" id="3.30.190.20">
    <property type="match status" value="2"/>
</dbReference>
<dbReference type="SUPFAM" id="SSF55729">
    <property type="entry name" value="Acyl-CoA N-acyltransferases (Nat)"/>
    <property type="match status" value="1"/>
</dbReference>
<evidence type="ECO:0000313" key="5">
    <source>
        <dbReference type="EMBL" id="EFE29459.1"/>
    </source>
</evidence>
<evidence type="ECO:0000259" key="4">
    <source>
        <dbReference type="PROSITE" id="PS51186"/>
    </source>
</evidence>
<gene>
    <name evidence="5" type="ORF">ARB_03666</name>
</gene>
<dbReference type="InterPro" id="IPR050257">
    <property type="entry name" value="eL8/uL1-like"/>
</dbReference>
<dbReference type="PROSITE" id="PS51186">
    <property type="entry name" value="GNAT"/>
    <property type="match status" value="1"/>
</dbReference>
<dbReference type="HOGENOM" id="CLU_516752_0_0_1"/>
<dbReference type="SUPFAM" id="SSF56808">
    <property type="entry name" value="Ribosomal protein L1"/>
    <property type="match status" value="1"/>
</dbReference>
<name>D4B5C6_ARTBC</name>
<dbReference type="GO" id="GO:0016747">
    <property type="term" value="F:acyltransferase activity, transferring groups other than amino-acyl groups"/>
    <property type="evidence" value="ECO:0007669"/>
    <property type="project" value="InterPro"/>
</dbReference>
<dbReference type="Gene3D" id="3.40.630.30">
    <property type="match status" value="1"/>
</dbReference>
<dbReference type="GO" id="GO:0005840">
    <property type="term" value="C:ribosome"/>
    <property type="evidence" value="ECO:0007669"/>
    <property type="project" value="UniProtKB-KW"/>
</dbReference>
<organism evidence="5 6">
    <name type="scientific">Arthroderma benhamiae (strain ATCC MYA-4681 / CBS 112371)</name>
    <name type="common">Trichophyton mentagrophytes</name>
    <dbReference type="NCBI Taxonomy" id="663331"/>
    <lineage>
        <taxon>Eukaryota</taxon>
        <taxon>Fungi</taxon>
        <taxon>Dikarya</taxon>
        <taxon>Ascomycota</taxon>
        <taxon>Pezizomycotina</taxon>
        <taxon>Eurotiomycetes</taxon>
        <taxon>Eurotiomycetidae</taxon>
        <taxon>Onygenales</taxon>
        <taxon>Arthrodermataceae</taxon>
        <taxon>Trichophyton</taxon>
    </lineage>
</organism>
<dbReference type="InterPro" id="IPR016181">
    <property type="entry name" value="Acyl_CoA_acyltransferase"/>
</dbReference>
<comment type="caution">
    <text evidence="5">The sequence shown here is derived from an EMBL/GenBank/DDBJ whole genome shotgun (WGS) entry which is preliminary data.</text>
</comment>
<proteinExistence type="inferred from homology"/>
<dbReference type="PANTHER" id="PTHR23105">
    <property type="entry name" value="RIBOSOMAL PROTEIN L7AE FAMILY MEMBER"/>
    <property type="match status" value="1"/>
</dbReference>
<dbReference type="STRING" id="663331.D4B5C6"/>